<dbReference type="Pfam" id="PF07228">
    <property type="entry name" value="SpoIIE"/>
    <property type="match status" value="1"/>
</dbReference>
<dbReference type="PROSITE" id="PS51746">
    <property type="entry name" value="PPM_2"/>
    <property type="match status" value="1"/>
</dbReference>
<evidence type="ECO:0000313" key="4">
    <source>
        <dbReference type="Proteomes" id="UP001225605"/>
    </source>
</evidence>
<comment type="caution">
    <text evidence="3">The sequence shown here is derived from an EMBL/GenBank/DDBJ whole genome shotgun (WGS) entry which is preliminary data.</text>
</comment>
<name>A0ABU0WVQ9_9PSEU</name>
<dbReference type="PANTHER" id="PTHR43156">
    <property type="entry name" value="STAGE II SPORULATION PROTEIN E-RELATED"/>
    <property type="match status" value="1"/>
</dbReference>
<dbReference type="Proteomes" id="UP001225605">
    <property type="component" value="Unassembled WGS sequence"/>
</dbReference>
<dbReference type="SUPFAM" id="SSF81606">
    <property type="entry name" value="PP2C-like"/>
    <property type="match status" value="1"/>
</dbReference>
<proteinExistence type="predicted"/>
<dbReference type="Gene3D" id="3.60.40.10">
    <property type="entry name" value="PPM-type phosphatase domain"/>
    <property type="match status" value="1"/>
</dbReference>
<dbReference type="SMART" id="SM00331">
    <property type="entry name" value="PP2C_SIG"/>
    <property type="match status" value="1"/>
</dbReference>
<gene>
    <name evidence="3" type="ORF">CKY47_08125</name>
</gene>
<dbReference type="PANTHER" id="PTHR43156:SF2">
    <property type="entry name" value="STAGE II SPORULATION PROTEIN E"/>
    <property type="match status" value="1"/>
</dbReference>
<evidence type="ECO:0000256" key="1">
    <source>
        <dbReference type="ARBA" id="ARBA00022801"/>
    </source>
</evidence>
<organism evidence="3 4">
    <name type="scientific">Saccharothrix yanglingensis</name>
    <dbReference type="NCBI Taxonomy" id="659496"/>
    <lineage>
        <taxon>Bacteria</taxon>
        <taxon>Bacillati</taxon>
        <taxon>Actinomycetota</taxon>
        <taxon>Actinomycetes</taxon>
        <taxon>Pseudonocardiales</taxon>
        <taxon>Pseudonocardiaceae</taxon>
        <taxon>Saccharothrix</taxon>
    </lineage>
</organism>
<feature type="domain" description="PPM-type phosphatase" evidence="2">
    <location>
        <begin position="187"/>
        <end position="405"/>
    </location>
</feature>
<protein>
    <submittedName>
        <fullName evidence="3">Serine/threonine protein phosphatase</fullName>
    </submittedName>
</protein>
<evidence type="ECO:0000259" key="2">
    <source>
        <dbReference type="PROSITE" id="PS51746"/>
    </source>
</evidence>
<sequence length="417" mass="44675">MAAGVAYPSCVPEEDRSWQSVLVQVVNRSHLATAEDLPGIIDDAAALVGVVAELYLADLGQRELHPVRPRGGASMSVDATVAGRAFTRSEIVVSGGEGGSPCLWVPLLDSTERLGVVRFTLPEGADPQDTVLRSRCWALSGQMAHLVLSKQLYSDLFHRVRRTRPLSVASELLWQLLPPKVFATDRVVIVAAMEPYDQVGGDGFDYAVDDGRAYVAIFDAMGHDLHAGLTTSIALAATRNARRAGADLVATAALADETITAHRPADSFSYATAFLARLDLHTGELGYLNAGHPPPVVIRGGRVVRVLDAQGTTPLGLGHLGGGKPVVLTEQLQPGDRVLFYSDGVIEARDPDGEQFGLDRLVDLTERHEAGGLPAAETLRRVVRAVLDHQDGRLQDDATLLLLEWTTTDQSALLPTL</sequence>
<reference evidence="3 4" key="1">
    <citation type="submission" date="2017-06" db="EMBL/GenBank/DDBJ databases">
        <title>Cultured bacterium strain Saccharothrix yanglingensis Hhs.015.</title>
        <authorList>
            <person name="Xia Y."/>
        </authorList>
    </citation>
    <scope>NUCLEOTIDE SEQUENCE [LARGE SCALE GENOMIC DNA]</scope>
    <source>
        <strain evidence="3 4">Hhs.015</strain>
    </source>
</reference>
<accession>A0ABU0WVQ9</accession>
<dbReference type="InterPro" id="IPR001932">
    <property type="entry name" value="PPM-type_phosphatase-like_dom"/>
</dbReference>
<keyword evidence="1" id="KW-0378">Hydrolase</keyword>
<keyword evidence="4" id="KW-1185">Reference proteome</keyword>
<dbReference type="InterPro" id="IPR036457">
    <property type="entry name" value="PPM-type-like_dom_sf"/>
</dbReference>
<dbReference type="EMBL" id="NSDM01000003">
    <property type="protein sequence ID" value="MDQ2583944.1"/>
    <property type="molecule type" value="Genomic_DNA"/>
</dbReference>
<evidence type="ECO:0000313" key="3">
    <source>
        <dbReference type="EMBL" id="MDQ2583944.1"/>
    </source>
</evidence>
<dbReference type="InterPro" id="IPR052016">
    <property type="entry name" value="Bact_Sigma-Reg"/>
</dbReference>